<name>A0A918ALE4_9PSEU</name>
<feature type="coiled-coil region" evidence="1">
    <location>
        <begin position="208"/>
        <end position="235"/>
    </location>
</feature>
<dbReference type="RefSeq" id="WP_189222431.1">
    <property type="nucleotide sequence ID" value="NZ_BMRG01000002.1"/>
</dbReference>
<dbReference type="AlphaFoldDB" id="A0A918ALE4"/>
<reference evidence="3" key="2">
    <citation type="submission" date="2020-09" db="EMBL/GenBank/DDBJ databases">
        <authorList>
            <person name="Sun Q."/>
            <person name="Ohkuma M."/>
        </authorList>
    </citation>
    <scope>NUCLEOTIDE SEQUENCE</scope>
    <source>
        <strain evidence="3">JCM 3313</strain>
    </source>
</reference>
<dbReference type="EMBL" id="BMRG01000002">
    <property type="protein sequence ID" value="GGP44771.1"/>
    <property type="molecule type" value="Genomic_DNA"/>
</dbReference>
<evidence type="ECO:0000313" key="4">
    <source>
        <dbReference type="Proteomes" id="UP000639606"/>
    </source>
</evidence>
<feature type="region of interest" description="Disordered" evidence="2">
    <location>
        <begin position="332"/>
        <end position="351"/>
    </location>
</feature>
<reference evidence="3" key="1">
    <citation type="journal article" date="2014" name="Int. J. Syst. Evol. Microbiol.">
        <title>Complete genome sequence of Corynebacterium casei LMG S-19264T (=DSM 44701T), isolated from a smear-ripened cheese.</title>
        <authorList>
            <consortium name="US DOE Joint Genome Institute (JGI-PGF)"/>
            <person name="Walter F."/>
            <person name="Albersmeier A."/>
            <person name="Kalinowski J."/>
            <person name="Ruckert C."/>
        </authorList>
    </citation>
    <scope>NUCLEOTIDE SEQUENCE</scope>
    <source>
        <strain evidence="3">JCM 3313</strain>
    </source>
</reference>
<gene>
    <name evidence="3" type="ORF">GCM10010185_15640</name>
</gene>
<evidence type="ECO:0000256" key="1">
    <source>
        <dbReference type="SAM" id="Coils"/>
    </source>
</evidence>
<keyword evidence="1" id="KW-0175">Coiled coil</keyword>
<accession>A0A918ALE4</accession>
<evidence type="ECO:0000256" key="2">
    <source>
        <dbReference type="SAM" id="MobiDB-lite"/>
    </source>
</evidence>
<evidence type="ECO:0000313" key="3">
    <source>
        <dbReference type="EMBL" id="GGP44771.1"/>
    </source>
</evidence>
<keyword evidence="4" id="KW-1185">Reference proteome</keyword>
<dbReference type="Proteomes" id="UP000639606">
    <property type="component" value="Unassembled WGS sequence"/>
</dbReference>
<protein>
    <submittedName>
        <fullName evidence="3">Uncharacterized protein</fullName>
    </submittedName>
</protein>
<sequence>MIRPQQAQTANEPLITRVDLRFGEMFRNRPVPSDDRATVYLDRHGRYHHMTEQVPIGGIAGHRALFLVNTSVFTRDFQFKLPSREQAYFFTAKVVVRWRITDPVEAAKTNLVDALPILRYHVERALRDVSAGFPIEDGAGAERAMAAAFAGTRGRQPFAQGVSVVDCDAALTLDAATTAYVRKRTEDARTHEINKDGLVRSGIEQIAQQRLETLRSKHELELEKLKQEHQLQLESQRMEFYGGAIARDPNNAIGLMLSNSPDRAADVLAMLVKQRQLELDDARELLETMLKHGLVNRSDIAGIMDQATSVITRRAGGGAPLKLDLDAVAAGLPPSASSPSAPGPGAPEEPLTAEVVADSSKLLFKPLDFDDDDDDDEL</sequence>
<proteinExistence type="predicted"/>
<comment type="caution">
    <text evidence="3">The sequence shown here is derived from an EMBL/GenBank/DDBJ whole genome shotgun (WGS) entry which is preliminary data.</text>
</comment>
<organism evidence="3 4">
    <name type="scientific">Saccharothrix coeruleofusca</name>
    <dbReference type="NCBI Taxonomy" id="33919"/>
    <lineage>
        <taxon>Bacteria</taxon>
        <taxon>Bacillati</taxon>
        <taxon>Actinomycetota</taxon>
        <taxon>Actinomycetes</taxon>
        <taxon>Pseudonocardiales</taxon>
        <taxon>Pseudonocardiaceae</taxon>
        <taxon>Saccharothrix</taxon>
    </lineage>
</organism>